<accession>A0A3A6UI60</accession>
<dbReference type="PANTHER" id="PTHR30629">
    <property type="entry name" value="PROPHAGE INTEGRASE"/>
    <property type="match status" value="1"/>
</dbReference>
<dbReference type="InterPro" id="IPR011010">
    <property type="entry name" value="DNA_brk_join_enz"/>
</dbReference>
<evidence type="ECO:0000259" key="5">
    <source>
        <dbReference type="PROSITE" id="PS51898"/>
    </source>
</evidence>
<dbReference type="InterPro" id="IPR013762">
    <property type="entry name" value="Integrase-like_cat_sf"/>
</dbReference>
<dbReference type="Gene3D" id="1.10.150.130">
    <property type="match status" value="1"/>
</dbReference>
<evidence type="ECO:0000313" key="6">
    <source>
        <dbReference type="EMBL" id="RJY18748.1"/>
    </source>
</evidence>
<dbReference type="OrthoDB" id="9795573at2"/>
<dbReference type="Gene3D" id="3.30.160.390">
    <property type="entry name" value="Integrase, DNA-binding domain"/>
    <property type="match status" value="1"/>
</dbReference>
<dbReference type="InterPro" id="IPR038488">
    <property type="entry name" value="Integrase_DNA-bd_sf"/>
</dbReference>
<dbReference type="InterPro" id="IPR025166">
    <property type="entry name" value="Integrase_DNA_bind_dom"/>
</dbReference>
<gene>
    <name evidence="6" type="ORF">D5R81_03935</name>
</gene>
<protein>
    <submittedName>
        <fullName evidence="6">DUF4102 domain-containing protein</fullName>
    </submittedName>
</protein>
<sequence>MASLEDTDFAELIRNGESRTSLGDGLYFVVPKRGQAYWAFRYVLHKKRKLMTLGKYQEMLPRDAREEAILKAREIRTGIDPIRARKKAMQENIHTVNTLFEDWHKGNVRRLKYPEIPERVYRKDIAPHIGEFLLSQVTARDIRNIIEAITASGRPTVSNDALAYCKQLFNHGIKLDLVGANPAAAFNVSDAGGIEKSKVRHLTIEEVTHFFNVAYENSDSFSRENYIAISLLICLGVRKSELVEAKWSEFDLPKRIWFLPNERSKTGVGISIPLSETVIEWIQELQVRACDSEYIFPNRRAGKAPHMGKDTLNRAITKLFGHEAGKKKQPLNLMGKMNHFTVHDLRRTCRTLLAKQGTLGHVAERCLNHKLKGIEGIYNQHDYFDERKEALDQLSLTIANIVNR</sequence>
<dbReference type="RefSeq" id="WP_121852353.1">
    <property type="nucleotide sequence ID" value="NZ_CP037952.1"/>
</dbReference>
<comment type="caution">
    <text evidence="6">The sequence shown here is derived from an EMBL/GenBank/DDBJ whole genome shotgun (WGS) entry which is preliminary data.</text>
</comment>
<name>A0A3A6UI60_9GAMM</name>
<reference evidence="6 7" key="1">
    <citation type="submission" date="2018-09" db="EMBL/GenBank/DDBJ databases">
        <title>Phylogeny of the Shewanellaceae, and recommendation for two new genera, Pseudoshewanella and Parashewanella.</title>
        <authorList>
            <person name="Wang G."/>
        </authorList>
    </citation>
    <scope>NUCLEOTIDE SEQUENCE [LARGE SCALE GENOMIC DNA]</scope>
    <source>
        <strain evidence="6 7">KCTC 22492</strain>
    </source>
</reference>
<evidence type="ECO:0000313" key="7">
    <source>
        <dbReference type="Proteomes" id="UP000273022"/>
    </source>
</evidence>
<dbReference type="Pfam" id="PF22022">
    <property type="entry name" value="Phage_int_M"/>
    <property type="match status" value="1"/>
</dbReference>
<dbReference type="Pfam" id="PF13356">
    <property type="entry name" value="Arm-DNA-bind_3"/>
    <property type="match status" value="1"/>
</dbReference>
<dbReference type="InterPro" id="IPR002104">
    <property type="entry name" value="Integrase_catalytic"/>
</dbReference>
<dbReference type="Pfam" id="PF00589">
    <property type="entry name" value="Phage_integrase"/>
    <property type="match status" value="1"/>
</dbReference>
<dbReference type="GO" id="GO:0003677">
    <property type="term" value="F:DNA binding"/>
    <property type="evidence" value="ECO:0007669"/>
    <property type="project" value="UniProtKB-KW"/>
</dbReference>
<dbReference type="AlphaFoldDB" id="A0A3A6UI60"/>
<keyword evidence="4" id="KW-0233">DNA recombination</keyword>
<comment type="similarity">
    <text evidence="1">Belongs to the 'phage' integrase family.</text>
</comment>
<dbReference type="InterPro" id="IPR050808">
    <property type="entry name" value="Phage_Integrase"/>
</dbReference>
<dbReference type="GO" id="GO:0015074">
    <property type="term" value="P:DNA integration"/>
    <property type="evidence" value="ECO:0007669"/>
    <property type="project" value="UniProtKB-KW"/>
</dbReference>
<dbReference type="PROSITE" id="PS51898">
    <property type="entry name" value="TYR_RECOMBINASE"/>
    <property type="match status" value="1"/>
</dbReference>
<dbReference type="Gene3D" id="1.10.443.10">
    <property type="entry name" value="Intergrase catalytic core"/>
    <property type="match status" value="1"/>
</dbReference>
<dbReference type="EMBL" id="QYYH01000016">
    <property type="protein sequence ID" value="RJY18748.1"/>
    <property type="molecule type" value="Genomic_DNA"/>
</dbReference>
<evidence type="ECO:0000256" key="1">
    <source>
        <dbReference type="ARBA" id="ARBA00008857"/>
    </source>
</evidence>
<dbReference type="InterPro" id="IPR053876">
    <property type="entry name" value="Phage_int_M"/>
</dbReference>
<feature type="domain" description="Tyr recombinase" evidence="5">
    <location>
        <begin position="197"/>
        <end position="392"/>
    </location>
</feature>
<dbReference type="GO" id="GO:0006310">
    <property type="term" value="P:DNA recombination"/>
    <property type="evidence" value="ECO:0007669"/>
    <property type="project" value="UniProtKB-KW"/>
</dbReference>
<dbReference type="Proteomes" id="UP000273022">
    <property type="component" value="Unassembled WGS sequence"/>
</dbReference>
<evidence type="ECO:0000256" key="4">
    <source>
        <dbReference type="ARBA" id="ARBA00023172"/>
    </source>
</evidence>
<dbReference type="PANTHER" id="PTHR30629:SF2">
    <property type="entry name" value="PROPHAGE INTEGRASE INTS-RELATED"/>
    <property type="match status" value="1"/>
</dbReference>
<keyword evidence="7" id="KW-1185">Reference proteome</keyword>
<dbReference type="SUPFAM" id="SSF56349">
    <property type="entry name" value="DNA breaking-rejoining enzymes"/>
    <property type="match status" value="1"/>
</dbReference>
<evidence type="ECO:0000256" key="3">
    <source>
        <dbReference type="ARBA" id="ARBA00023125"/>
    </source>
</evidence>
<dbReference type="CDD" id="cd00801">
    <property type="entry name" value="INT_P4_C"/>
    <property type="match status" value="1"/>
</dbReference>
<evidence type="ECO:0000256" key="2">
    <source>
        <dbReference type="ARBA" id="ARBA00022908"/>
    </source>
</evidence>
<proteinExistence type="inferred from homology"/>
<dbReference type="InterPro" id="IPR010998">
    <property type="entry name" value="Integrase_recombinase_N"/>
</dbReference>
<keyword evidence="3" id="KW-0238">DNA-binding</keyword>
<organism evidence="6 7">
    <name type="scientific">Parashewanella spongiae</name>
    <dbReference type="NCBI Taxonomy" id="342950"/>
    <lineage>
        <taxon>Bacteria</taxon>
        <taxon>Pseudomonadati</taxon>
        <taxon>Pseudomonadota</taxon>
        <taxon>Gammaproteobacteria</taxon>
        <taxon>Alteromonadales</taxon>
        <taxon>Shewanellaceae</taxon>
        <taxon>Parashewanella</taxon>
    </lineage>
</organism>
<keyword evidence="2" id="KW-0229">DNA integration</keyword>